<keyword evidence="2" id="KW-0328">Glycosyltransferase</keyword>
<dbReference type="CDD" id="cd06433">
    <property type="entry name" value="GT_2_WfgS_like"/>
    <property type="match status" value="1"/>
</dbReference>
<organism evidence="2 4">
    <name type="scientific">Sphingobacterium multivorum</name>
    <dbReference type="NCBI Taxonomy" id="28454"/>
    <lineage>
        <taxon>Bacteria</taxon>
        <taxon>Pseudomonadati</taxon>
        <taxon>Bacteroidota</taxon>
        <taxon>Sphingobacteriia</taxon>
        <taxon>Sphingobacteriales</taxon>
        <taxon>Sphingobacteriaceae</taxon>
        <taxon>Sphingobacterium</taxon>
    </lineage>
</organism>
<protein>
    <submittedName>
        <fullName evidence="3">Glycosyl transferase</fullName>
    </submittedName>
    <submittedName>
        <fullName evidence="2">PGL/p-HBAD biosynthesis glycosyltransferase Rv2957/MT3031</fullName>
        <ecNumber evidence="2">2.4.1.-</ecNumber>
    </submittedName>
</protein>
<dbReference type="Proteomes" id="UP000251241">
    <property type="component" value="Unassembled WGS sequence"/>
</dbReference>
<evidence type="ECO:0000313" key="5">
    <source>
        <dbReference type="Proteomes" id="UP000432350"/>
    </source>
</evidence>
<gene>
    <name evidence="2" type="ORF">NCTC11343_03045</name>
    <name evidence="3" type="ORF">SPHINGO8BC_150541</name>
</gene>
<accession>A0A654ASB2</accession>
<dbReference type="RefSeq" id="WP_070561421.1">
    <property type="nucleotide sequence ID" value="NZ_CP068086.1"/>
</dbReference>
<dbReference type="EMBL" id="UAUU01000009">
    <property type="protein sequence ID" value="SPZ87661.1"/>
    <property type="molecule type" value="Genomic_DNA"/>
</dbReference>
<dbReference type="EC" id="2.4.1.-" evidence="2"/>
<dbReference type="AlphaFoldDB" id="A0A2X2J608"/>
<reference evidence="3 5" key="2">
    <citation type="submission" date="2019-10" db="EMBL/GenBank/DDBJ databases">
        <authorList>
            <person name="Karimi E."/>
        </authorList>
    </citation>
    <scope>NUCLEOTIDE SEQUENCE [LARGE SCALE GENOMIC DNA]</scope>
    <source>
        <strain evidence="3">Sphingobacterium sp. 8BC</strain>
    </source>
</reference>
<dbReference type="PANTHER" id="PTHR22916:SF67">
    <property type="entry name" value="COLANIC ACID BIOSYNTHESIS GLYCOSYL TRANSFERASE WCAE-RELATED"/>
    <property type="match status" value="1"/>
</dbReference>
<evidence type="ECO:0000259" key="1">
    <source>
        <dbReference type="Pfam" id="PF00535"/>
    </source>
</evidence>
<sequence>MSAHPKFSIITVVYNNVRDIEHTLKSVVNQSYGHIEYIVIDGQSTDGTLEIIQKYKDKIAVILSEKDKGIYDAMNKGLALATGDYVLFLNSGDEIYDLNSIENLAKLSDNADILYGETILVDDNRNIIGERRHKVPAHFDWKSFRYGMNICHQAIYIKREIAEPYDLNYKLCADIDWVIRCAKKAKKTVNAQQYVARYLVGGMSKQRHQESLKERFAIFKRYYGAIPNLFNHGIIALKAVWYRLNYGKPQD</sequence>
<evidence type="ECO:0000313" key="2">
    <source>
        <dbReference type="EMBL" id="SPZ87661.1"/>
    </source>
</evidence>
<name>A0A2X2J608_SPHMU</name>
<dbReference type="GO" id="GO:0016758">
    <property type="term" value="F:hexosyltransferase activity"/>
    <property type="evidence" value="ECO:0007669"/>
    <property type="project" value="UniProtKB-ARBA"/>
</dbReference>
<dbReference type="GeneID" id="97182939"/>
<dbReference type="SUPFAM" id="SSF53448">
    <property type="entry name" value="Nucleotide-diphospho-sugar transferases"/>
    <property type="match status" value="1"/>
</dbReference>
<evidence type="ECO:0000313" key="4">
    <source>
        <dbReference type="Proteomes" id="UP000251241"/>
    </source>
</evidence>
<dbReference type="Gene3D" id="3.90.550.10">
    <property type="entry name" value="Spore Coat Polysaccharide Biosynthesis Protein SpsA, Chain A"/>
    <property type="match status" value="1"/>
</dbReference>
<evidence type="ECO:0000313" key="3">
    <source>
        <dbReference type="EMBL" id="VXC69954.1"/>
    </source>
</evidence>
<keyword evidence="2" id="KW-0808">Transferase</keyword>
<dbReference type="InterPro" id="IPR001173">
    <property type="entry name" value="Glyco_trans_2-like"/>
</dbReference>
<dbReference type="EMBL" id="CABWMV010000007">
    <property type="protein sequence ID" value="VXC69954.1"/>
    <property type="molecule type" value="Genomic_DNA"/>
</dbReference>
<dbReference type="Pfam" id="PF00535">
    <property type="entry name" value="Glycos_transf_2"/>
    <property type="match status" value="1"/>
</dbReference>
<dbReference type="Proteomes" id="UP000432350">
    <property type="component" value="Unassembled WGS sequence"/>
</dbReference>
<proteinExistence type="predicted"/>
<accession>A0A2X2J608</accession>
<reference evidence="2 4" key="1">
    <citation type="submission" date="2018-06" db="EMBL/GenBank/DDBJ databases">
        <authorList>
            <consortium name="Pathogen Informatics"/>
            <person name="Doyle S."/>
        </authorList>
    </citation>
    <scope>NUCLEOTIDE SEQUENCE [LARGE SCALE GENOMIC DNA]</scope>
    <source>
        <strain evidence="2 4">NCTC11343</strain>
    </source>
</reference>
<feature type="domain" description="Glycosyltransferase 2-like" evidence="1">
    <location>
        <begin position="8"/>
        <end position="143"/>
    </location>
</feature>
<dbReference type="InterPro" id="IPR029044">
    <property type="entry name" value="Nucleotide-diphossugar_trans"/>
</dbReference>
<dbReference type="PANTHER" id="PTHR22916">
    <property type="entry name" value="GLYCOSYLTRANSFERASE"/>
    <property type="match status" value="1"/>
</dbReference>